<keyword evidence="2" id="KW-0812">Transmembrane</keyword>
<dbReference type="EMBL" id="JAAFAN010000029">
    <property type="protein sequence ID" value="NDO89841.1"/>
    <property type="molecule type" value="Genomic_DNA"/>
</dbReference>
<evidence type="ECO:0000313" key="4">
    <source>
        <dbReference type="EMBL" id="NDO89841.1"/>
    </source>
</evidence>
<evidence type="ECO:0000256" key="2">
    <source>
        <dbReference type="SAM" id="Phobius"/>
    </source>
</evidence>
<feature type="region of interest" description="Disordered" evidence="1">
    <location>
        <begin position="272"/>
        <end position="488"/>
    </location>
</feature>
<feature type="compositionally biased region" description="Low complexity" evidence="1">
    <location>
        <begin position="407"/>
        <end position="416"/>
    </location>
</feature>
<keyword evidence="2" id="KW-1133">Transmembrane helix</keyword>
<dbReference type="Proteomes" id="UP000471672">
    <property type="component" value="Unassembled WGS sequence"/>
</dbReference>
<proteinExistence type="predicted"/>
<keyword evidence="5" id="KW-1185">Reference proteome</keyword>
<dbReference type="Pfam" id="PF21946">
    <property type="entry name" value="LppM"/>
    <property type="match status" value="1"/>
</dbReference>
<feature type="transmembrane region" description="Helical" evidence="2">
    <location>
        <begin position="239"/>
        <end position="262"/>
    </location>
</feature>
<feature type="compositionally biased region" description="Gly residues" evidence="1">
    <location>
        <begin position="277"/>
        <end position="291"/>
    </location>
</feature>
<feature type="compositionally biased region" description="Pro residues" evidence="1">
    <location>
        <begin position="443"/>
        <end position="460"/>
    </location>
</feature>
<feature type="domain" description="LppM" evidence="3">
    <location>
        <begin position="28"/>
        <end position="196"/>
    </location>
</feature>
<feature type="compositionally biased region" description="Pro residues" evidence="1">
    <location>
        <begin position="392"/>
        <end position="406"/>
    </location>
</feature>
<evidence type="ECO:0000259" key="3">
    <source>
        <dbReference type="Pfam" id="PF21946"/>
    </source>
</evidence>
<protein>
    <recommendedName>
        <fullName evidence="3">LppM domain-containing protein</fullName>
    </recommendedName>
</protein>
<evidence type="ECO:0000256" key="1">
    <source>
        <dbReference type="SAM" id="MobiDB-lite"/>
    </source>
</evidence>
<comment type="caution">
    <text evidence="4">The sequence shown here is derived from an EMBL/GenBank/DDBJ whole genome shotgun (WGS) entry which is preliminary data.</text>
</comment>
<organism evidence="4 5">
    <name type="scientific">Cellulosimicrobium composti</name>
    <dbReference type="NCBI Taxonomy" id="2672572"/>
    <lineage>
        <taxon>Bacteria</taxon>
        <taxon>Bacillati</taxon>
        <taxon>Actinomycetota</taxon>
        <taxon>Actinomycetes</taxon>
        <taxon>Micrococcales</taxon>
        <taxon>Promicromonosporaceae</taxon>
        <taxon>Cellulosimicrobium</taxon>
    </lineage>
</organism>
<feature type="compositionally biased region" description="Basic and acidic residues" evidence="1">
    <location>
        <begin position="479"/>
        <end position="488"/>
    </location>
</feature>
<evidence type="ECO:0000313" key="5">
    <source>
        <dbReference type="Proteomes" id="UP000471672"/>
    </source>
</evidence>
<keyword evidence="2" id="KW-0472">Membrane</keyword>
<accession>A0ABX0BFP7</accession>
<gene>
    <name evidence="4" type="ORF">GYH36_10240</name>
</gene>
<dbReference type="RefSeq" id="WP_162289795.1">
    <property type="nucleotide sequence ID" value="NZ_JAAFAN010000029.1"/>
</dbReference>
<feature type="compositionally biased region" description="Low complexity" evidence="1">
    <location>
        <begin position="217"/>
        <end position="235"/>
    </location>
</feature>
<reference evidence="4 5" key="1">
    <citation type="journal article" date="2021" name="Arch. Microbiol.">
        <title>Cellulosimicrobium fucosivorans sp. nov., isolated from San Elijo Lagoon, contains a fucose metabolic pathway linked to carotenoid production.</title>
        <authorList>
            <person name="Aviles F.A."/>
            <person name="Kyndt J.A."/>
        </authorList>
    </citation>
    <scope>NUCLEOTIDE SEQUENCE [LARGE SCALE GENOMIC DNA]</scope>
    <source>
        <strain evidence="4 5">SE3</strain>
    </source>
</reference>
<dbReference type="InterPro" id="IPR053807">
    <property type="entry name" value="LppM"/>
</dbReference>
<feature type="compositionally biased region" description="Low complexity" evidence="1">
    <location>
        <begin position="292"/>
        <end position="376"/>
    </location>
</feature>
<dbReference type="PROSITE" id="PS51257">
    <property type="entry name" value="PROKAR_LIPOPROTEIN"/>
    <property type="match status" value="1"/>
</dbReference>
<feature type="region of interest" description="Disordered" evidence="1">
    <location>
        <begin position="193"/>
        <end position="235"/>
    </location>
</feature>
<sequence length="488" mass="50289">MNSTPLRRRLGLGALLATLALLLTGCMRMDMAITLNEDDTFDGSVVMAFSDELAQSLDMDPQEMWDQMGSEMESDLPEGATQEPYAEDGYTGTRIAYADQPIAQLDSGAADSISVTREGDEYVVSGSMDMTDEEFDPETGDATSDEMTRQMMESLDIRIAITFPGEVTESNGEIDGNTVTWTPVVGETNEMTARGSAVAGGSAGSGDEGSDEETSDSDGAAVPDTGDGSADASDSGSSAWIWLVLGGVVLLGIIGLVLWLVLRSKPGTQDGQAAGFAQGGQPGAYAGGQQPGQGQYPGQPGQYPGQQGQYPGQQAGHPAQPGAYPGQPGAYPGPQGPQQGQYPGQQQPQHPGQQQPQYPGQQQSPYPGQQPGQYPGPQQPGQPGPQGYGAQPPAPGQYAPGPPAPPQQGGQPGAAPFTPPGAPQHPQSSPTTPLPAQPGATQPLPPYQQPAPTQPLPPQPGGAAPDTGAPGGPDDEIDDATRLRPPSE</sequence>
<name>A0ABX0BFP7_9MICO</name>